<dbReference type="Proteomes" id="UP000636793">
    <property type="component" value="Unassembled WGS sequence"/>
</dbReference>
<name>A0A916TAL5_9MICO</name>
<dbReference type="Pfam" id="PF05402">
    <property type="entry name" value="PqqD"/>
    <property type="match status" value="1"/>
</dbReference>
<proteinExistence type="predicted"/>
<evidence type="ECO:0000313" key="2">
    <source>
        <dbReference type="Proteomes" id="UP000636793"/>
    </source>
</evidence>
<sequence length="85" mass="9262">MSCFRQSAQVAVARRDDRVFIAQLLGNVVVLQGNATIIWDCVNGSSEEDIVRRVAARAGVPDRDVADEVRVFLSSLCQDGLLIAD</sequence>
<accession>A0A916TAL5</accession>
<dbReference type="InterPro" id="IPR041881">
    <property type="entry name" value="PqqD_sf"/>
</dbReference>
<evidence type="ECO:0000313" key="1">
    <source>
        <dbReference type="EMBL" id="GGB38040.1"/>
    </source>
</evidence>
<dbReference type="InterPro" id="IPR008792">
    <property type="entry name" value="PQQD"/>
</dbReference>
<dbReference type="RefSeq" id="WP_188837956.1">
    <property type="nucleotide sequence ID" value="NZ_BMHI01000005.1"/>
</dbReference>
<dbReference type="EMBL" id="BMHI01000005">
    <property type="protein sequence ID" value="GGB38040.1"/>
    <property type="molecule type" value="Genomic_DNA"/>
</dbReference>
<reference evidence="1" key="1">
    <citation type="journal article" date="2014" name="Int. J. Syst. Evol. Microbiol.">
        <title>Complete genome sequence of Corynebacterium casei LMG S-19264T (=DSM 44701T), isolated from a smear-ripened cheese.</title>
        <authorList>
            <consortium name="US DOE Joint Genome Institute (JGI-PGF)"/>
            <person name="Walter F."/>
            <person name="Albersmeier A."/>
            <person name="Kalinowski J."/>
            <person name="Ruckert C."/>
        </authorList>
    </citation>
    <scope>NUCLEOTIDE SEQUENCE</scope>
    <source>
        <strain evidence="1">CGMCC 1.15085</strain>
    </source>
</reference>
<gene>
    <name evidence="1" type="ORF">GCM10011492_30930</name>
</gene>
<dbReference type="AlphaFoldDB" id="A0A916TAL5"/>
<reference evidence="1" key="2">
    <citation type="submission" date="2020-09" db="EMBL/GenBank/DDBJ databases">
        <authorList>
            <person name="Sun Q."/>
            <person name="Zhou Y."/>
        </authorList>
    </citation>
    <scope>NUCLEOTIDE SEQUENCE</scope>
    <source>
        <strain evidence="1">CGMCC 1.15085</strain>
    </source>
</reference>
<evidence type="ECO:0008006" key="3">
    <source>
        <dbReference type="Google" id="ProtNLM"/>
    </source>
</evidence>
<protein>
    <recommendedName>
        <fullName evidence="3">PqqD family protein</fullName>
    </recommendedName>
</protein>
<comment type="caution">
    <text evidence="1">The sequence shown here is derived from an EMBL/GenBank/DDBJ whole genome shotgun (WGS) entry which is preliminary data.</text>
</comment>
<organism evidence="1 2">
    <name type="scientific">Flexivirga endophytica</name>
    <dbReference type="NCBI Taxonomy" id="1849103"/>
    <lineage>
        <taxon>Bacteria</taxon>
        <taxon>Bacillati</taxon>
        <taxon>Actinomycetota</taxon>
        <taxon>Actinomycetes</taxon>
        <taxon>Micrococcales</taxon>
        <taxon>Dermacoccaceae</taxon>
        <taxon>Flexivirga</taxon>
    </lineage>
</organism>
<dbReference type="Gene3D" id="1.10.10.1150">
    <property type="entry name" value="Coenzyme PQQ synthesis protein D (PqqD)"/>
    <property type="match status" value="1"/>
</dbReference>
<keyword evidence="2" id="KW-1185">Reference proteome</keyword>